<feature type="domain" description="Transposable element P transposase-like RNase H" evidence="2">
    <location>
        <begin position="171"/>
        <end position="290"/>
    </location>
</feature>
<keyword evidence="5" id="KW-1185">Reference proteome</keyword>
<evidence type="ECO:0008006" key="6">
    <source>
        <dbReference type="Google" id="ProtNLM"/>
    </source>
</evidence>
<dbReference type="InterPro" id="IPR048365">
    <property type="entry name" value="TNP-like_RNaseH_N"/>
</dbReference>
<accession>A0A6G0VSQ7</accession>
<evidence type="ECO:0000259" key="2">
    <source>
        <dbReference type="Pfam" id="PF21787"/>
    </source>
</evidence>
<organism evidence="4 5">
    <name type="scientific">Aphis craccivora</name>
    <name type="common">Cowpea aphid</name>
    <dbReference type="NCBI Taxonomy" id="307492"/>
    <lineage>
        <taxon>Eukaryota</taxon>
        <taxon>Metazoa</taxon>
        <taxon>Ecdysozoa</taxon>
        <taxon>Arthropoda</taxon>
        <taxon>Hexapoda</taxon>
        <taxon>Insecta</taxon>
        <taxon>Pterygota</taxon>
        <taxon>Neoptera</taxon>
        <taxon>Paraneoptera</taxon>
        <taxon>Hemiptera</taxon>
        <taxon>Sternorrhyncha</taxon>
        <taxon>Aphidomorpha</taxon>
        <taxon>Aphidoidea</taxon>
        <taxon>Aphididae</taxon>
        <taxon>Aphidini</taxon>
        <taxon>Aphis</taxon>
        <taxon>Aphis</taxon>
    </lineage>
</organism>
<dbReference type="OrthoDB" id="6602504at2759"/>
<evidence type="ECO:0000256" key="1">
    <source>
        <dbReference type="SAM" id="MobiDB-lite"/>
    </source>
</evidence>
<evidence type="ECO:0000259" key="3">
    <source>
        <dbReference type="Pfam" id="PF21788"/>
    </source>
</evidence>
<feature type="compositionally biased region" description="Polar residues" evidence="1">
    <location>
        <begin position="1"/>
        <end position="15"/>
    </location>
</feature>
<name>A0A6G0VSQ7_APHCR</name>
<evidence type="ECO:0000313" key="5">
    <source>
        <dbReference type="Proteomes" id="UP000478052"/>
    </source>
</evidence>
<protein>
    <recommendedName>
        <fullName evidence="6">THAP-type domain-containing protein</fullName>
    </recommendedName>
</protein>
<dbReference type="InterPro" id="IPR048366">
    <property type="entry name" value="TNP-like_GBD"/>
</dbReference>
<reference evidence="4 5" key="1">
    <citation type="submission" date="2019-08" db="EMBL/GenBank/DDBJ databases">
        <title>Whole genome of Aphis craccivora.</title>
        <authorList>
            <person name="Voronova N.V."/>
            <person name="Shulinski R.S."/>
            <person name="Bandarenka Y.V."/>
            <person name="Zhorov D.G."/>
            <person name="Warner D."/>
        </authorList>
    </citation>
    <scope>NUCLEOTIDE SEQUENCE [LARGE SCALE GENOMIC DNA]</scope>
    <source>
        <strain evidence="4">180601</strain>
        <tissue evidence="4">Whole Body</tissue>
    </source>
</reference>
<dbReference type="Proteomes" id="UP000478052">
    <property type="component" value="Unassembled WGS sequence"/>
</dbReference>
<dbReference type="Pfam" id="PF21788">
    <property type="entry name" value="TNP-like_GBD"/>
    <property type="match status" value="1"/>
</dbReference>
<gene>
    <name evidence="4" type="ORF">FWK35_00030365</name>
</gene>
<comment type="caution">
    <text evidence="4">The sequence shown here is derived from an EMBL/GenBank/DDBJ whole genome shotgun (WGS) entry which is preliminary data.</text>
</comment>
<proteinExistence type="predicted"/>
<feature type="domain" description="Transposable element P transposase-like GTP-binding insertion" evidence="3">
    <location>
        <begin position="339"/>
        <end position="405"/>
    </location>
</feature>
<dbReference type="Pfam" id="PF21787">
    <property type="entry name" value="TNP-like_RNaseH_N"/>
    <property type="match status" value="1"/>
</dbReference>
<evidence type="ECO:0000313" key="4">
    <source>
        <dbReference type="EMBL" id="KAF0705011.1"/>
    </source>
</evidence>
<dbReference type="AlphaFoldDB" id="A0A6G0VSQ7"/>
<feature type="region of interest" description="Disordered" evidence="1">
    <location>
        <begin position="1"/>
        <end position="21"/>
    </location>
</feature>
<feature type="non-terminal residue" evidence="4">
    <location>
        <position position="570"/>
    </location>
</feature>
<sequence>MYNASVGTSSQTNAAANKRDYAQKSTATKKRLVRFFYALLLNKICVKNCSQLTPRWQKFYHITKKLFKQSRRDGVKNQLFKDRLKSVERFTDEFLISKYSHKMSATASMFMRLQVRETTKSGRGHRFSMDEKMFSLSLYIKSPKCYRMLSTLFTLPYKRTLNALLSTVTIRPGICSLVMDVLKENVKKLKPIERYCSILFDEMCLSSGLNYNSSVDIIEGFVDFGTHRNQNFGDHVLVYMVRGIKKKFKQPISYTFFQGATNQYELVRQLKEVIAEIHKTGLTVVATIYDFYEIEVRRENGNIERLPIIHLFDVPYLMKCTRNNLLTKNLNFVTENTPKIAKLTDCHVMPDKIPKMKVRYSTQVFSQRVSAIISFLASKSVIDHEAAHTAELFLFFDKLFDSLNGSFTKLWRFLGKNEKPVKVPTLNNWITTIKGFQTLSKHLESNRIKSFLPRHLNQDSLESLFGGARSVSCQNPTCGLFVSSYKTLLLNNCVSSYSPGSNCEEFTESCLLTYKNLFSFSPSPNPTQSVLLSCDLPKKVAPYTDKITEDLKLLTLTYIAGFIIKNLNKI</sequence>
<dbReference type="EMBL" id="VUJU01013388">
    <property type="protein sequence ID" value="KAF0705011.1"/>
    <property type="molecule type" value="Genomic_DNA"/>
</dbReference>